<evidence type="ECO:0000313" key="2">
    <source>
        <dbReference type="EMBL" id="BAO54177.1"/>
    </source>
</evidence>
<feature type="region of interest" description="Disordered" evidence="1">
    <location>
        <begin position="19"/>
        <end position="38"/>
    </location>
</feature>
<sequence>MKIKLVGIALALILASCGSDDTSDVVDSPGNNGSANLRNTGASAEELLRGNTFNQLEVELLYVNGIRPEASSIDNLKSFLQQRLNKPSGINFTERNITDDTGAEYTIEEVRNLEDANRTSYTRDNTIAVSVIFVDKPNEKDEGNSVVLGTAYRNTSLVIYQNTVERFSGGVGQPSRVDLETTVYNHEFAHLMGLVNLGTPLQSAHEDANSDNHCNVEGCLMFFEINGGNVLNMMNMTSIPQLDSQCLADLQANGGK</sequence>
<keyword evidence="3" id="KW-1185">Reference proteome</keyword>
<evidence type="ECO:0000256" key="1">
    <source>
        <dbReference type="SAM" id="MobiDB-lite"/>
    </source>
</evidence>
<dbReference type="Proteomes" id="UP000031760">
    <property type="component" value="Chromosome"/>
</dbReference>
<dbReference type="EMBL" id="AP014548">
    <property type="protein sequence ID" value="BAO54177.1"/>
    <property type="molecule type" value="Genomic_DNA"/>
</dbReference>
<dbReference type="AlphaFoldDB" id="W8VVU7"/>
<feature type="compositionally biased region" description="Polar residues" evidence="1">
    <location>
        <begin position="29"/>
        <end position="38"/>
    </location>
</feature>
<keyword evidence="2" id="KW-0645">Protease</keyword>
<dbReference type="GO" id="GO:0008237">
    <property type="term" value="F:metallopeptidase activity"/>
    <property type="evidence" value="ECO:0007669"/>
    <property type="project" value="UniProtKB-KW"/>
</dbReference>
<dbReference type="RefSeq" id="WP_041494919.1">
    <property type="nucleotide sequence ID" value="NZ_AP014548.1"/>
</dbReference>
<keyword evidence="2" id="KW-0482">Metalloprotease</keyword>
<proteinExistence type="predicted"/>
<accession>W8VVU7</accession>
<dbReference type="STRING" id="1454201.NMS_0168"/>
<evidence type="ECO:0000313" key="3">
    <source>
        <dbReference type="Proteomes" id="UP000031760"/>
    </source>
</evidence>
<dbReference type="GO" id="GO:0006508">
    <property type="term" value="P:proteolysis"/>
    <property type="evidence" value="ECO:0007669"/>
    <property type="project" value="UniProtKB-KW"/>
</dbReference>
<dbReference type="PROSITE" id="PS51257">
    <property type="entry name" value="PROKAR_LIPOPROTEIN"/>
    <property type="match status" value="1"/>
</dbReference>
<gene>
    <name evidence="2" type="ORF">NMS_0168</name>
</gene>
<reference evidence="2 3" key="1">
    <citation type="journal article" date="2014" name="Proc. Natl. Acad. Sci. U.S.A.">
        <title>Functional characterization of flavobacteria rhodopsins reveals a unique class of light-driven chloride pump in bacteria.</title>
        <authorList>
            <person name="Yoshizawa S."/>
            <person name="Kumagai Y."/>
            <person name="Kim H."/>
            <person name="Ogura Y."/>
            <person name="Hayashi T."/>
            <person name="Iwasaki W."/>
            <person name="DeLong E.F."/>
            <person name="Kogure K."/>
        </authorList>
    </citation>
    <scope>NUCLEOTIDE SEQUENCE [LARGE SCALE GENOMIC DNA]</scope>
    <source>
        <strain evidence="2 3">S1-08</strain>
    </source>
</reference>
<organism evidence="2 3">
    <name type="scientific">Nonlabens marinus S1-08</name>
    <dbReference type="NCBI Taxonomy" id="1454201"/>
    <lineage>
        <taxon>Bacteria</taxon>
        <taxon>Pseudomonadati</taxon>
        <taxon>Bacteroidota</taxon>
        <taxon>Flavobacteriia</taxon>
        <taxon>Flavobacteriales</taxon>
        <taxon>Flavobacteriaceae</taxon>
        <taxon>Nonlabens</taxon>
    </lineage>
</organism>
<dbReference type="HOGENOM" id="CLU_1048910_0_0_10"/>
<name>W8VVU7_9FLAO</name>
<keyword evidence="2" id="KW-0378">Hydrolase</keyword>
<protein>
    <submittedName>
        <fullName evidence="2">Membrane metalloprotease</fullName>
    </submittedName>
</protein>
<dbReference type="KEGG" id="nmf:NMS_0168"/>
<dbReference type="OrthoDB" id="1121673at2"/>